<dbReference type="Pfam" id="PF05437">
    <property type="entry name" value="AzlD"/>
    <property type="match status" value="1"/>
</dbReference>
<comment type="caution">
    <text evidence="2">The sequence shown here is derived from an EMBL/GenBank/DDBJ whole genome shotgun (WGS) entry which is preliminary data.</text>
</comment>
<protein>
    <submittedName>
        <fullName evidence="2">AzlD domain-containing protein</fullName>
    </submittedName>
</protein>
<dbReference type="RefSeq" id="WP_204777086.1">
    <property type="nucleotide sequence ID" value="NZ_JACJJQ010000064.1"/>
</dbReference>
<keyword evidence="1" id="KW-0812">Transmembrane</keyword>
<accession>A0ABS2ER71</accession>
<organism evidence="2 3">
    <name type="scientific">Limosilactobacillus alvi</name>
    <dbReference type="NCBI Taxonomy" id="990412"/>
    <lineage>
        <taxon>Bacteria</taxon>
        <taxon>Bacillati</taxon>
        <taxon>Bacillota</taxon>
        <taxon>Bacilli</taxon>
        <taxon>Lactobacillales</taxon>
        <taxon>Lactobacillaceae</taxon>
        <taxon>Limosilactobacillus</taxon>
    </lineage>
</organism>
<name>A0ABS2ER71_9LACO</name>
<proteinExistence type="predicted"/>
<reference evidence="2 3" key="1">
    <citation type="journal article" date="2021" name="Sci. Rep.">
        <title>The distribution of antibiotic resistance genes in chicken gut microbiota commensals.</title>
        <authorList>
            <person name="Juricova H."/>
            <person name="Matiasovicova J."/>
            <person name="Kubasova T."/>
            <person name="Cejkova D."/>
            <person name="Rychlik I."/>
        </authorList>
    </citation>
    <scope>NUCLEOTIDE SEQUENCE [LARGE SCALE GENOMIC DNA]</scope>
    <source>
        <strain evidence="2 3">An810</strain>
    </source>
</reference>
<dbReference type="InterPro" id="IPR008407">
    <property type="entry name" value="Brnchd-chn_aa_trnsp_AzlD"/>
</dbReference>
<keyword evidence="3" id="KW-1185">Reference proteome</keyword>
<keyword evidence="1" id="KW-1133">Transmembrane helix</keyword>
<evidence type="ECO:0000313" key="2">
    <source>
        <dbReference type="EMBL" id="MBM6754861.1"/>
    </source>
</evidence>
<keyword evidence="1" id="KW-0472">Membrane</keyword>
<evidence type="ECO:0000256" key="1">
    <source>
        <dbReference type="SAM" id="Phobius"/>
    </source>
</evidence>
<dbReference type="Proteomes" id="UP000776629">
    <property type="component" value="Unassembled WGS sequence"/>
</dbReference>
<sequence>MDTVLTNLTVASIVPSHHNMTYHLIVIVVAAVAAFLPRYFPMRFFTNRKIPEWFNEWMKYVPVSLFTALVVKALFVDGKYHYFFDHVTLMGSHMVIFGHLSYLIAAVFVAIVAYFTRSMLSSVIVGLITVWLLTFIL</sequence>
<gene>
    <name evidence="2" type="ORF">H5993_08870</name>
</gene>
<feature type="transmembrane region" description="Helical" evidence="1">
    <location>
        <begin position="120"/>
        <end position="136"/>
    </location>
</feature>
<feature type="transmembrane region" description="Helical" evidence="1">
    <location>
        <begin position="57"/>
        <end position="76"/>
    </location>
</feature>
<feature type="transmembrane region" description="Helical" evidence="1">
    <location>
        <begin position="96"/>
        <end position="115"/>
    </location>
</feature>
<evidence type="ECO:0000313" key="3">
    <source>
        <dbReference type="Proteomes" id="UP000776629"/>
    </source>
</evidence>
<dbReference type="EMBL" id="JACJJQ010000064">
    <property type="protein sequence ID" value="MBM6754861.1"/>
    <property type="molecule type" value="Genomic_DNA"/>
</dbReference>
<feature type="transmembrane region" description="Helical" evidence="1">
    <location>
        <begin position="20"/>
        <end position="36"/>
    </location>
</feature>